<reference evidence="2" key="1">
    <citation type="journal article" date="2022" name="Int. J. Mol. Sci.">
        <title>Draft Genome of Tanacetum Coccineum: Genomic Comparison of Closely Related Tanacetum-Family Plants.</title>
        <authorList>
            <person name="Yamashiro T."/>
            <person name="Shiraishi A."/>
            <person name="Nakayama K."/>
            <person name="Satake H."/>
        </authorList>
    </citation>
    <scope>NUCLEOTIDE SEQUENCE</scope>
</reference>
<feature type="region of interest" description="Disordered" evidence="1">
    <location>
        <begin position="505"/>
        <end position="530"/>
    </location>
</feature>
<feature type="compositionally biased region" description="Basic and acidic residues" evidence="1">
    <location>
        <begin position="338"/>
        <end position="355"/>
    </location>
</feature>
<feature type="compositionally biased region" description="Low complexity" evidence="1">
    <location>
        <begin position="158"/>
        <end position="185"/>
    </location>
</feature>
<evidence type="ECO:0000313" key="3">
    <source>
        <dbReference type="Proteomes" id="UP001151760"/>
    </source>
</evidence>
<accession>A0ABQ5DYC1</accession>
<feature type="region of interest" description="Disordered" evidence="1">
    <location>
        <begin position="141"/>
        <end position="196"/>
    </location>
</feature>
<keyword evidence="3" id="KW-1185">Reference proteome</keyword>
<comment type="caution">
    <text evidence="2">The sequence shown here is derived from an EMBL/GenBank/DDBJ whole genome shotgun (WGS) entry which is preliminary data.</text>
</comment>
<proteinExistence type="predicted"/>
<evidence type="ECO:0000256" key="1">
    <source>
        <dbReference type="SAM" id="MobiDB-lite"/>
    </source>
</evidence>
<evidence type="ECO:0000313" key="2">
    <source>
        <dbReference type="EMBL" id="GJT41829.1"/>
    </source>
</evidence>
<dbReference type="EMBL" id="BQNB010015593">
    <property type="protein sequence ID" value="GJT41829.1"/>
    <property type="molecule type" value="Genomic_DNA"/>
</dbReference>
<feature type="region of interest" description="Disordered" evidence="1">
    <location>
        <begin position="338"/>
        <end position="374"/>
    </location>
</feature>
<evidence type="ECO:0008006" key="4">
    <source>
        <dbReference type="Google" id="ProtNLM"/>
    </source>
</evidence>
<dbReference type="Proteomes" id="UP001151760">
    <property type="component" value="Unassembled WGS sequence"/>
</dbReference>
<name>A0ABQ5DYC1_9ASTR</name>
<feature type="region of interest" description="Disordered" evidence="1">
    <location>
        <begin position="99"/>
        <end position="123"/>
    </location>
</feature>
<sequence>MAIFVVSISSNSSEESVGTSTARVILFGMIPTTIPATVPIVDPPVVHDDTPLIPTETPTISPVVSTLPYTSLFLYTDSSDSDTFERPPSQDPYELTLARSKSRVAARSSPPSPPTLRQILPAPPGLPRRPAILVLPGQPFPVGRPYRTQPNRVHDFSSDTSLGSSSGYSSNHSSGHSIPDSSFDSPAASIARPSHKRLRSPIISVPLATPLPGALSPVRVDLLPSRKRIRDIDTDITAAEAAVAREADTRVEVDIRINREDEVKEEVKSSHRGTIKIGVDTVVEPVVSEDTHVPTDDEDSRERDQGHRITIPTAIRTGMTPVTIEEMIERRVAKALEAYRNHKPTRENVDEHGDDNGNGNKNSNGNGLGGGNRNINPNVNVGGVVPATHECTYQYFLKCQPLIFKGNEGVVGLTRWFEKMEMVFHISNCPPKYQVKYASCTLQNGALTWNEIQKMETELCNLTVRNNDMIAYTQRFKELVLLCTKMVPEEEDRVEKFIGENKRRFENNSRDSRVQQPPFKRQNSNGQNVA</sequence>
<organism evidence="2 3">
    <name type="scientific">Tanacetum coccineum</name>
    <dbReference type="NCBI Taxonomy" id="301880"/>
    <lineage>
        <taxon>Eukaryota</taxon>
        <taxon>Viridiplantae</taxon>
        <taxon>Streptophyta</taxon>
        <taxon>Embryophyta</taxon>
        <taxon>Tracheophyta</taxon>
        <taxon>Spermatophyta</taxon>
        <taxon>Magnoliopsida</taxon>
        <taxon>eudicotyledons</taxon>
        <taxon>Gunneridae</taxon>
        <taxon>Pentapetalae</taxon>
        <taxon>asterids</taxon>
        <taxon>campanulids</taxon>
        <taxon>Asterales</taxon>
        <taxon>Asteraceae</taxon>
        <taxon>Asteroideae</taxon>
        <taxon>Anthemideae</taxon>
        <taxon>Anthemidinae</taxon>
        <taxon>Tanacetum</taxon>
    </lineage>
</organism>
<gene>
    <name evidence="2" type="ORF">Tco_0941694</name>
</gene>
<reference evidence="2" key="2">
    <citation type="submission" date="2022-01" db="EMBL/GenBank/DDBJ databases">
        <authorList>
            <person name="Yamashiro T."/>
            <person name="Shiraishi A."/>
            <person name="Satake H."/>
            <person name="Nakayama K."/>
        </authorList>
    </citation>
    <scope>NUCLEOTIDE SEQUENCE</scope>
</reference>
<feature type="compositionally biased region" description="Polar residues" evidence="1">
    <location>
        <begin position="521"/>
        <end position="530"/>
    </location>
</feature>
<protein>
    <recommendedName>
        <fullName evidence="4">Retrotransposon gag domain-containing protein</fullName>
    </recommendedName>
</protein>